<protein>
    <recommendedName>
        <fullName evidence="5">NmrA-like domain-containing protein</fullName>
    </recommendedName>
</protein>
<feature type="signal peptide" evidence="2">
    <location>
        <begin position="1"/>
        <end position="22"/>
    </location>
</feature>
<proteinExistence type="predicted"/>
<reference evidence="3" key="1">
    <citation type="submission" date="2021-07" db="EMBL/GenBank/DDBJ databases">
        <authorList>
            <person name="Branca A.L. A."/>
        </authorList>
    </citation>
    <scope>NUCLEOTIDE SEQUENCE</scope>
</reference>
<dbReference type="Proteomes" id="UP001153461">
    <property type="component" value="Unassembled WGS sequence"/>
</dbReference>
<accession>A0A9W4HLR4</accession>
<comment type="caution">
    <text evidence="3">The sequence shown here is derived from an EMBL/GenBank/DDBJ whole genome shotgun (WGS) entry which is preliminary data.</text>
</comment>
<keyword evidence="2" id="KW-0732">Signal</keyword>
<evidence type="ECO:0000313" key="4">
    <source>
        <dbReference type="Proteomes" id="UP001153461"/>
    </source>
</evidence>
<feature type="chain" id="PRO_5040768454" description="NmrA-like domain-containing protein" evidence="2">
    <location>
        <begin position="23"/>
        <end position="230"/>
    </location>
</feature>
<evidence type="ECO:0000256" key="1">
    <source>
        <dbReference type="SAM" id="MobiDB-lite"/>
    </source>
</evidence>
<evidence type="ECO:0008006" key="5">
    <source>
        <dbReference type="Google" id="ProtNLM"/>
    </source>
</evidence>
<dbReference type="OrthoDB" id="4356721at2759"/>
<feature type="compositionally biased region" description="Polar residues" evidence="1">
    <location>
        <begin position="40"/>
        <end position="61"/>
    </location>
</feature>
<gene>
    <name evidence="3" type="ORF">PNAL_LOCUS3467</name>
</gene>
<dbReference type="EMBL" id="CAJVNV010000113">
    <property type="protein sequence ID" value="CAG8057283.1"/>
    <property type="molecule type" value="Genomic_DNA"/>
</dbReference>
<sequence>MTCLSITRLRCLLSTFMTRILSLGNPRETVLFGGPDPKRSSTLGSRKSDNSMMSKEQSILTAPSGPGVPAKSPVTQRLKTVRIWFPHNGIAIMEDIKSKGFDDVVLDAIVLQELGAKHRAQDGHGNTRDAFLVDLAVLEAGISRVWGRYGIPKFIPLSSDDPITLKQLTKDLESKKGLCYQRLHSKYLYEYGRRQSLAEALGYEMPVSLKNWYEDTLQDIGGRLEKLGYY</sequence>
<feature type="region of interest" description="Disordered" evidence="1">
    <location>
        <begin position="31"/>
        <end position="72"/>
    </location>
</feature>
<name>A0A9W4HLR4_PENNA</name>
<evidence type="ECO:0000313" key="3">
    <source>
        <dbReference type="EMBL" id="CAG8057283.1"/>
    </source>
</evidence>
<dbReference type="AlphaFoldDB" id="A0A9W4HLR4"/>
<evidence type="ECO:0000256" key="2">
    <source>
        <dbReference type="SAM" id="SignalP"/>
    </source>
</evidence>
<organism evidence="3 4">
    <name type="scientific">Penicillium nalgiovense</name>
    <dbReference type="NCBI Taxonomy" id="60175"/>
    <lineage>
        <taxon>Eukaryota</taxon>
        <taxon>Fungi</taxon>
        <taxon>Dikarya</taxon>
        <taxon>Ascomycota</taxon>
        <taxon>Pezizomycotina</taxon>
        <taxon>Eurotiomycetes</taxon>
        <taxon>Eurotiomycetidae</taxon>
        <taxon>Eurotiales</taxon>
        <taxon>Aspergillaceae</taxon>
        <taxon>Penicillium</taxon>
    </lineage>
</organism>